<dbReference type="PROSITE" id="PS51459">
    <property type="entry name" value="FIDO"/>
    <property type="match status" value="1"/>
</dbReference>
<dbReference type="GO" id="GO:0070733">
    <property type="term" value="F:AMPylase activity"/>
    <property type="evidence" value="ECO:0007669"/>
    <property type="project" value="UniProtKB-EC"/>
</dbReference>
<evidence type="ECO:0000256" key="8">
    <source>
        <dbReference type="ARBA" id="ARBA00022741"/>
    </source>
</evidence>
<dbReference type="AlphaFoldDB" id="A0AAV7XHF5"/>
<keyword evidence="7" id="KW-0677">Repeat</keyword>
<keyword evidence="10" id="KW-0802">TPR repeat</keyword>
<evidence type="ECO:0000256" key="2">
    <source>
        <dbReference type="ARBA" id="ARBA00009742"/>
    </source>
</evidence>
<feature type="active site" evidence="19">
    <location>
        <position position="343"/>
    </location>
</feature>
<evidence type="ECO:0000256" key="9">
    <source>
        <dbReference type="ARBA" id="ARBA00022801"/>
    </source>
</evidence>
<evidence type="ECO:0000256" key="19">
    <source>
        <dbReference type="PIRSR" id="PIRSR640198-1"/>
    </source>
</evidence>
<comment type="caution">
    <text evidence="24">The sequence shown here is derived from an EMBL/GenBank/DDBJ whole genome shotgun (WGS) entry which is preliminary data.</text>
</comment>
<feature type="domain" description="Fido" evidence="23">
    <location>
        <begin position="265"/>
        <end position="400"/>
    </location>
</feature>
<keyword evidence="25" id="KW-1185">Reference proteome</keyword>
<dbReference type="GO" id="GO:0016020">
    <property type="term" value="C:membrane"/>
    <property type="evidence" value="ECO:0007669"/>
    <property type="project" value="UniProtKB-SubCell"/>
</dbReference>
<comment type="catalytic activity">
    <reaction evidence="16">
        <text>L-threonyl-[protein] + ATP = 3-O-(5'-adenylyl)-L-threonyl-[protein] + diphosphate</text>
        <dbReference type="Rhea" id="RHEA:54292"/>
        <dbReference type="Rhea" id="RHEA-COMP:11060"/>
        <dbReference type="Rhea" id="RHEA-COMP:13847"/>
        <dbReference type="ChEBI" id="CHEBI:30013"/>
        <dbReference type="ChEBI" id="CHEBI:30616"/>
        <dbReference type="ChEBI" id="CHEBI:33019"/>
        <dbReference type="ChEBI" id="CHEBI:138113"/>
        <dbReference type="EC" id="2.7.7.108"/>
    </reaction>
</comment>
<dbReference type="InterPro" id="IPR003812">
    <property type="entry name" value="Fido"/>
</dbReference>
<sequence length="468" mass="52499">MGRLALFIVFFAGISCAIFITFVSRFVGYSESVWKTKLKQKAFAAVPDDDQIRVSEDIHLEVALRTASDVNVADTARNSAAETEAEGSLHAALDMKKQGKVDKALKLFEHAYMLAPLHPDVLNHYGEFLEDTQKNVIMADQLYFQALTYSPGNSRALVNRQRTAHVVERLDHAMLQRIDQKRDAVSAIPDAAPGLRRAKKEAYFLHIHHTVGIEGNTMTLSQTRSILETRMAVGGKSVVEHNEILGLDAAMKYINSTLINRLGMITIKDILEIHRRVLGYVDPIEGGSFRRTQVFVGGHVPPPPVEIYPLMEEFIVWLNSEQSARMHPVRYAALAHYKLVAIHPFSDGNGRTSRLLMNAILMQAGYPPVIILKKHRSHYYKHLEMANKGDVRPFVRFIAECTERTLDYFLLATTEFPALDTNGDSSRTIFVHESDAQIHNSEGKTLDPDDMEASSCINNSYCDDFDGA</sequence>
<comment type="subcellular location">
    <subcellularLocation>
        <location evidence="1">Membrane</location>
        <topology evidence="1">Single-pass membrane protein</topology>
    </subcellularLocation>
</comment>
<evidence type="ECO:0000313" key="24">
    <source>
        <dbReference type="EMBL" id="KAJ1524180.1"/>
    </source>
</evidence>
<evidence type="ECO:0000256" key="6">
    <source>
        <dbReference type="ARBA" id="ARBA00022695"/>
    </source>
</evidence>
<protein>
    <recommendedName>
        <fullName evidence="3">Protein adenylyltransferase Fic</fullName>
        <ecNumber evidence="15">2.7.7.108</ecNumber>
    </recommendedName>
    <alternativeName>
        <fullName evidence="14">De-AMPylase Fic</fullName>
    </alternativeName>
</protein>
<keyword evidence="13" id="KW-0472">Membrane</keyword>
<feature type="site" description="Important for autoinhibition of adenylyltransferase activity" evidence="21">
    <location>
        <position position="214"/>
    </location>
</feature>
<evidence type="ECO:0000256" key="15">
    <source>
        <dbReference type="ARBA" id="ARBA00034531"/>
    </source>
</evidence>
<evidence type="ECO:0000256" key="1">
    <source>
        <dbReference type="ARBA" id="ARBA00004167"/>
    </source>
</evidence>
<evidence type="ECO:0000256" key="18">
    <source>
        <dbReference type="ARBA" id="ARBA00049297"/>
    </source>
</evidence>
<keyword evidence="11 20" id="KW-0067">ATP-binding</keyword>
<gene>
    <name evidence="24" type="ORF">ONE63_010706</name>
</gene>
<dbReference type="InterPro" id="IPR011990">
    <property type="entry name" value="TPR-like_helical_dom_sf"/>
</dbReference>
<evidence type="ECO:0000256" key="4">
    <source>
        <dbReference type="ARBA" id="ARBA00022679"/>
    </source>
</evidence>
<organism evidence="24 25">
    <name type="scientific">Megalurothrips usitatus</name>
    <name type="common">bean blossom thrips</name>
    <dbReference type="NCBI Taxonomy" id="439358"/>
    <lineage>
        <taxon>Eukaryota</taxon>
        <taxon>Metazoa</taxon>
        <taxon>Ecdysozoa</taxon>
        <taxon>Arthropoda</taxon>
        <taxon>Hexapoda</taxon>
        <taxon>Insecta</taxon>
        <taxon>Pterygota</taxon>
        <taxon>Neoptera</taxon>
        <taxon>Paraneoptera</taxon>
        <taxon>Thysanoptera</taxon>
        <taxon>Terebrantia</taxon>
        <taxon>Thripoidea</taxon>
        <taxon>Thripidae</taxon>
        <taxon>Megalurothrips</taxon>
    </lineage>
</organism>
<feature type="binding site" evidence="20">
    <location>
        <begin position="296"/>
        <end position="299"/>
    </location>
    <ligand>
        <name>ATP</name>
        <dbReference type="ChEBI" id="CHEBI:30616"/>
    </ligand>
</feature>
<evidence type="ECO:0000259" key="23">
    <source>
        <dbReference type="PROSITE" id="PS51459"/>
    </source>
</evidence>
<feature type="binding site" evidence="20">
    <location>
        <begin position="379"/>
        <end position="380"/>
    </location>
    <ligand>
        <name>ATP</name>
        <dbReference type="ChEBI" id="CHEBI:30616"/>
    </ligand>
</feature>
<feature type="binding site" evidence="20">
    <location>
        <position position="387"/>
    </location>
    <ligand>
        <name>ATP</name>
        <dbReference type="ChEBI" id="CHEBI:30616"/>
    </ligand>
</feature>
<dbReference type="Proteomes" id="UP001075354">
    <property type="component" value="Chromosome 9"/>
</dbReference>
<keyword evidence="4" id="KW-0808">Transferase</keyword>
<name>A0AAV7XHF5_9NEOP</name>
<keyword evidence="5" id="KW-0812">Transmembrane</keyword>
<proteinExistence type="inferred from homology"/>
<evidence type="ECO:0000256" key="16">
    <source>
        <dbReference type="ARBA" id="ARBA00047939"/>
    </source>
</evidence>
<dbReference type="PANTHER" id="PTHR13504">
    <property type="entry name" value="FIDO DOMAIN-CONTAINING PROTEIN DDB_G0283145"/>
    <property type="match status" value="1"/>
</dbReference>
<comment type="catalytic activity">
    <reaction evidence="17">
        <text>L-tyrosyl-[protein] + ATP = O-(5'-adenylyl)-L-tyrosyl-[protein] + diphosphate</text>
        <dbReference type="Rhea" id="RHEA:54288"/>
        <dbReference type="Rhea" id="RHEA-COMP:10136"/>
        <dbReference type="Rhea" id="RHEA-COMP:13846"/>
        <dbReference type="ChEBI" id="CHEBI:30616"/>
        <dbReference type="ChEBI" id="CHEBI:33019"/>
        <dbReference type="ChEBI" id="CHEBI:46858"/>
        <dbReference type="ChEBI" id="CHEBI:83624"/>
        <dbReference type="EC" id="2.7.7.108"/>
    </reaction>
</comment>
<dbReference type="EC" id="2.7.7.108" evidence="15"/>
<accession>A0AAV7XHF5</accession>
<feature type="glycosylation site" description="N-linked (GlcNAc...) asparagine" evidence="22">
    <location>
        <position position="255"/>
    </location>
</feature>
<dbReference type="GO" id="GO:0005524">
    <property type="term" value="F:ATP binding"/>
    <property type="evidence" value="ECO:0007669"/>
    <property type="project" value="UniProtKB-KW"/>
</dbReference>
<dbReference type="PANTHER" id="PTHR13504:SF34">
    <property type="entry name" value="PROTEIN ADENYLYLTRANSFERASE FICD"/>
    <property type="match status" value="1"/>
</dbReference>
<dbReference type="SUPFAM" id="SSF140931">
    <property type="entry name" value="Fic-like"/>
    <property type="match status" value="1"/>
</dbReference>
<evidence type="ECO:0000256" key="21">
    <source>
        <dbReference type="PIRSR" id="PIRSR640198-3"/>
    </source>
</evidence>
<dbReference type="SUPFAM" id="SSF48452">
    <property type="entry name" value="TPR-like"/>
    <property type="match status" value="1"/>
</dbReference>
<evidence type="ECO:0000256" key="11">
    <source>
        <dbReference type="ARBA" id="ARBA00022840"/>
    </source>
</evidence>
<dbReference type="EMBL" id="JAPTSV010000009">
    <property type="protein sequence ID" value="KAJ1524180.1"/>
    <property type="molecule type" value="Genomic_DNA"/>
</dbReference>
<evidence type="ECO:0000256" key="3">
    <source>
        <dbReference type="ARBA" id="ARBA00014915"/>
    </source>
</evidence>
<evidence type="ECO:0000256" key="17">
    <source>
        <dbReference type="ARBA" id="ARBA00048696"/>
    </source>
</evidence>
<keyword evidence="12" id="KW-1133">Transmembrane helix</keyword>
<evidence type="ECO:0000256" key="12">
    <source>
        <dbReference type="ARBA" id="ARBA00022989"/>
    </source>
</evidence>
<evidence type="ECO:0000256" key="10">
    <source>
        <dbReference type="ARBA" id="ARBA00022803"/>
    </source>
</evidence>
<dbReference type="Gene3D" id="1.25.40.10">
    <property type="entry name" value="Tetratricopeptide repeat domain"/>
    <property type="match status" value="1"/>
</dbReference>
<evidence type="ECO:0000256" key="20">
    <source>
        <dbReference type="PIRSR" id="PIRSR640198-2"/>
    </source>
</evidence>
<reference evidence="24" key="1">
    <citation type="submission" date="2022-12" db="EMBL/GenBank/DDBJ databases">
        <title>Chromosome-level genome assembly of the bean flower thrips Megalurothrips usitatus.</title>
        <authorList>
            <person name="Ma L."/>
            <person name="Liu Q."/>
            <person name="Li H."/>
            <person name="Cai W."/>
        </authorList>
    </citation>
    <scope>NUCLEOTIDE SEQUENCE</scope>
    <source>
        <strain evidence="24">Cailab_2022a</strain>
    </source>
</reference>
<keyword evidence="9" id="KW-0378">Hydrolase</keyword>
<evidence type="ECO:0000256" key="22">
    <source>
        <dbReference type="PIRSR" id="PIRSR640198-4"/>
    </source>
</evidence>
<dbReference type="PROSITE" id="PS51257">
    <property type="entry name" value="PROKAR_LIPOPROTEIN"/>
    <property type="match status" value="1"/>
</dbReference>
<evidence type="ECO:0000313" key="25">
    <source>
        <dbReference type="Proteomes" id="UP001075354"/>
    </source>
</evidence>
<comment type="similarity">
    <text evidence="2">Belongs to the fic family.</text>
</comment>
<dbReference type="GO" id="GO:0016787">
    <property type="term" value="F:hydrolase activity"/>
    <property type="evidence" value="ECO:0007669"/>
    <property type="project" value="UniProtKB-KW"/>
</dbReference>
<evidence type="ECO:0000256" key="13">
    <source>
        <dbReference type="ARBA" id="ARBA00023136"/>
    </source>
</evidence>
<evidence type="ECO:0000256" key="5">
    <source>
        <dbReference type="ARBA" id="ARBA00022692"/>
    </source>
</evidence>
<keyword evidence="8 20" id="KW-0547">Nucleotide-binding</keyword>
<dbReference type="Pfam" id="PF02661">
    <property type="entry name" value="Fic"/>
    <property type="match status" value="1"/>
</dbReference>
<evidence type="ECO:0000256" key="7">
    <source>
        <dbReference type="ARBA" id="ARBA00022737"/>
    </source>
</evidence>
<evidence type="ECO:0000256" key="14">
    <source>
        <dbReference type="ARBA" id="ARBA00030885"/>
    </source>
</evidence>
<dbReference type="Gene3D" id="1.10.3290.10">
    <property type="entry name" value="Fido-like domain"/>
    <property type="match status" value="1"/>
</dbReference>
<dbReference type="InterPro" id="IPR040198">
    <property type="entry name" value="Fido_containing"/>
</dbReference>
<keyword evidence="6" id="KW-0548">Nucleotidyltransferase</keyword>
<dbReference type="InterPro" id="IPR036597">
    <property type="entry name" value="Fido-like_dom_sf"/>
</dbReference>
<comment type="catalytic activity">
    <reaction evidence="18">
        <text>3-O-(5'-adenylyl)-L-threonyl-[protein] + H2O = L-threonyl-[protein] + AMP + H(+)</text>
        <dbReference type="Rhea" id="RHEA:55932"/>
        <dbReference type="Rhea" id="RHEA-COMP:11060"/>
        <dbReference type="Rhea" id="RHEA-COMP:13847"/>
        <dbReference type="ChEBI" id="CHEBI:15377"/>
        <dbReference type="ChEBI" id="CHEBI:15378"/>
        <dbReference type="ChEBI" id="CHEBI:30013"/>
        <dbReference type="ChEBI" id="CHEBI:138113"/>
        <dbReference type="ChEBI" id="CHEBI:456215"/>
    </reaction>
</comment>
<feature type="binding site" evidence="20">
    <location>
        <begin position="347"/>
        <end position="354"/>
    </location>
    <ligand>
        <name>ATP</name>
        <dbReference type="ChEBI" id="CHEBI:30616"/>
    </ligand>
</feature>